<dbReference type="AlphaFoldDB" id="A0A6M8B4Q5"/>
<dbReference type="KEGG" id="theu:HPC62_06490"/>
<keyword evidence="2" id="KW-1185">Reference proteome</keyword>
<protein>
    <submittedName>
        <fullName evidence="1">Uncharacterized protein</fullName>
    </submittedName>
</protein>
<proteinExistence type="predicted"/>
<organism evidence="1 2">
    <name type="scientific">Thermoleptolyngbya sichuanensis A183</name>
    <dbReference type="NCBI Taxonomy" id="2737172"/>
    <lineage>
        <taxon>Bacteria</taxon>
        <taxon>Bacillati</taxon>
        <taxon>Cyanobacteriota</taxon>
        <taxon>Cyanophyceae</taxon>
        <taxon>Oculatellales</taxon>
        <taxon>Oculatellaceae</taxon>
        <taxon>Thermoleptolyngbya</taxon>
        <taxon>Thermoleptolyngbya sichuanensis</taxon>
    </lineage>
</organism>
<dbReference type="Proteomes" id="UP000505210">
    <property type="component" value="Chromosome"/>
</dbReference>
<sequence length="211" mass="21666">MLLLSAVAGDGAIAAPMGFTTPVLAKVAEPTLSSQIKSFLETLSSTQEVIDDYASDVSKLVPKSLKEAQKLADDLKLTLDKLATAPAGSAEQAKLSKSFVKASAKLNESVAALDALKVESDTVADASKAAASKLQADLKAFADDAGNALKEQIETKVFGSKDLVSQAAQAIKQLADDASSISTGSVDVKSISEHLAGLSKVVELASSLTSK</sequence>
<evidence type="ECO:0000313" key="2">
    <source>
        <dbReference type="Proteomes" id="UP000505210"/>
    </source>
</evidence>
<reference evidence="1 2" key="1">
    <citation type="submission" date="2020-05" db="EMBL/GenBank/DDBJ databases">
        <title>Complete genome sequence of of a novel Thermoleptolyngbya strain isolated from hot springs of Ganzi, Sichuan China.</title>
        <authorList>
            <person name="Tang J."/>
            <person name="Daroch M."/>
            <person name="Li L."/>
            <person name="Waleron K."/>
            <person name="Waleron M."/>
            <person name="Waleron M."/>
        </authorList>
    </citation>
    <scope>NUCLEOTIDE SEQUENCE [LARGE SCALE GENOMIC DNA]</scope>
    <source>
        <strain evidence="1 2">PKUAC-SCTA183</strain>
    </source>
</reference>
<dbReference type="RefSeq" id="WP_172354280.1">
    <property type="nucleotide sequence ID" value="NZ_CP053661.1"/>
</dbReference>
<name>A0A6M8B4Q5_9CYAN</name>
<accession>A0A6M8B4Q5</accession>
<evidence type="ECO:0000313" key="1">
    <source>
        <dbReference type="EMBL" id="QKD81894.1"/>
    </source>
</evidence>
<dbReference type="EMBL" id="CP053661">
    <property type="protein sequence ID" value="QKD81894.1"/>
    <property type="molecule type" value="Genomic_DNA"/>
</dbReference>
<gene>
    <name evidence="1" type="ORF">HPC62_06490</name>
</gene>